<keyword evidence="8 12" id="KW-0560">Oxidoreductase</keyword>
<organism evidence="15 16">
    <name type="scientific">Beijerinckia indica subsp. indica (strain ATCC 9039 / DSM 1715 / NCIMB 8712)</name>
    <dbReference type="NCBI Taxonomy" id="395963"/>
    <lineage>
        <taxon>Bacteria</taxon>
        <taxon>Pseudomonadati</taxon>
        <taxon>Pseudomonadota</taxon>
        <taxon>Alphaproteobacteria</taxon>
        <taxon>Hyphomicrobiales</taxon>
        <taxon>Beijerinckiaceae</taxon>
        <taxon>Beijerinckia</taxon>
    </lineage>
</organism>
<dbReference type="Gene3D" id="3.40.50.10860">
    <property type="entry name" value="Leucine Dehydrogenase, chain A, domain 1"/>
    <property type="match status" value="1"/>
</dbReference>
<evidence type="ECO:0000313" key="16">
    <source>
        <dbReference type="Proteomes" id="UP000001695"/>
    </source>
</evidence>
<evidence type="ECO:0000256" key="4">
    <source>
        <dbReference type="ARBA" id="ARBA00022605"/>
    </source>
</evidence>
<dbReference type="GO" id="GO:0000105">
    <property type="term" value="P:L-histidine biosynthetic process"/>
    <property type="evidence" value="ECO:0007669"/>
    <property type="project" value="UniProtKB-KW"/>
</dbReference>
<dbReference type="UniPathway" id="UPA00193"/>
<dbReference type="GO" id="GO:0005829">
    <property type="term" value="C:cytosol"/>
    <property type="evidence" value="ECO:0007669"/>
    <property type="project" value="TreeGrafter"/>
</dbReference>
<dbReference type="InterPro" id="IPR046346">
    <property type="entry name" value="Aminoacid_DH-like_N_sf"/>
</dbReference>
<dbReference type="Pfam" id="PF02882">
    <property type="entry name" value="THF_DHG_CYH_C"/>
    <property type="match status" value="1"/>
</dbReference>
<comment type="caution">
    <text evidence="12">Lacks conserved residue(s) required for the propagation of feature annotation.</text>
</comment>
<protein>
    <recommendedName>
        <fullName evidence="12">Bifunctional protein FolD</fullName>
    </recommendedName>
    <domain>
        <recommendedName>
            <fullName evidence="12">Methylenetetrahydrofolate dehydrogenase</fullName>
            <ecNumber evidence="12">1.5.1.5</ecNumber>
        </recommendedName>
    </domain>
    <domain>
        <recommendedName>
            <fullName evidence="12">Methenyltetrahydrofolate cyclohydrolase</fullName>
            <ecNumber evidence="12">3.5.4.9</ecNumber>
        </recommendedName>
    </domain>
</protein>
<dbReference type="InterPro" id="IPR020867">
    <property type="entry name" value="THF_DH/CycHdrlase_CS"/>
</dbReference>
<dbReference type="FunFam" id="3.40.50.10860:FF:000005">
    <property type="entry name" value="C-1-tetrahydrofolate synthase, cytoplasmic, putative"/>
    <property type="match status" value="1"/>
</dbReference>
<reference evidence="16" key="1">
    <citation type="submission" date="2008-03" db="EMBL/GenBank/DDBJ databases">
        <title>Complete sequence of chromosome of Beijerinckia indica subsp. indica ATCC 9039.</title>
        <authorList>
            <consortium name="US DOE Joint Genome Institute"/>
            <person name="Copeland A."/>
            <person name="Lucas S."/>
            <person name="Lapidus A."/>
            <person name="Glavina del Rio T."/>
            <person name="Dalin E."/>
            <person name="Tice H."/>
            <person name="Bruce D."/>
            <person name="Goodwin L."/>
            <person name="Pitluck S."/>
            <person name="LaButti K."/>
            <person name="Schmutz J."/>
            <person name="Larimer F."/>
            <person name="Land M."/>
            <person name="Hauser L."/>
            <person name="Kyrpides N."/>
            <person name="Mikhailova N."/>
            <person name="Dunfield P.F."/>
            <person name="Dedysh S.N."/>
            <person name="Liesack W."/>
            <person name="Saw J.H."/>
            <person name="Alam M."/>
            <person name="Chen Y."/>
            <person name="Murrell J.C."/>
            <person name="Richardson P."/>
        </authorList>
    </citation>
    <scope>NUCLEOTIDE SEQUENCE [LARGE SCALE GENOMIC DNA]</scope>
    <source>
        <strain evidence="16">ATCC 9039 / DSM 1715 / NCIMB 8712</strain>
    </source>
</reference>
<dbReference type="SUPFAM" id="SSF53223">
    <property type="entry name" value="Aminoacid dehydrogenase-like, N-terminal domain"/>
    <property type="match status" value="1"/>
</dbReference>
<feature type="binding site" evidence="12">
    <location>
        <begin position="191"/>
        <end position="193"/>
    </location>
    <ligand>
        <name>NADP(+)</name>
        <dbReference type="ChEBI" id="CHEBI:58349"/>
    </ligand>
</feature>
<proteinExistence type="inferred from homology"/>
<evidence type="ECO:0000256" key="3">
    <source>
        <dbReference type="ARBA" id="ARBA00022563"/>
    </source>
</evidence>
<dbReference type="FunFam" id="3.40.50.720:FF:000006">
    <property type="entry name" value="Bifunctional protein FolD"/>
    <property type="match status" value="1"/>
</dbReference>
<name>B2IH41_BEII9</name>
<feature type="domain" description="Tetrahydrofolate dehydrogenase/cyclohydrolase NAD(P)-binding" evidence="14">
    <location>
        <begin position="161"/>
        <end position="316"/>
    </location>
</feature>
<evidence type="ECO:0000256" key="5">
    <source>
        <dbReference type="ARBA" id="ARBA00022755"/>
    </source>
</evidence>
<dbReference type="EC" id="1.5.1.5" evidence="12"/>
<dbReference type="PROSITE" id="PS00766">
    <property type="entry name" value="THF_DHG_CYH_1"/>
    <property type="match status" value="1"/>
</dbReference>
<dbReference type="PANTHER" id="PTHR48099:SF5">
    <property type="entry name" value="C-1-TETRAHYDROFOLATE SYNTHASE, CYTOPLASMIC"/>
    <property type="match status" value="1"/>
</dbReference>
<dbReference type="PRINTS" id="PR00085">
    <property type="entry name" value="THFDHDRGNASE"/>
</dbReference>
<sequence length="320" mass="33045">MGMETKTGVLDETGILRPSTGSALLIDGKRASERMLASIAEKAQILINGGIKPGLAVILVGEDPASQVYVKSKGHTAVACGFHSVQHDLPVSTTEEEILDLIARLNADPTIHGILMQLPLPGGADPTRIIESIAPSKDVDGLHPLNAGLLAVGNFHRALIPCTPAGCVHLLDQTAAELGVDLAGAEAVVVGRSNLVGKPIAQLLLARNATVTLAHSKSRDLPAIISRADLLVAAVGRPEMIRGNWIKPGAIVLDVGINRLPAEGLTASGKPKSRLVGDVAREEALTRAAAITPVPGGVGPMTIAMLMANTLRAAEAYAGL</sequence>
<reference evidence="15 16" key="2">
    <citation type="journal article" date="2010" name="J. Bacteriol.">
        <title>Complete genome sequence of Beijerinckia indica subsp. indica.</title>
        <authorList>
            <person name="Tamas I."/>
            <person name="Dedysh S.N."/>
            <person name="Liesack W."/>
            <person name="Stott M.B."/>
            <person name="Alam M."/>
            <person name="Murrell J.C."/>
            <person name="Dunfield P.F."/>
        </authorList>
    </citation>
    <scope>NUCLEOTIDE SEQUENCE [LARGE SCALE GENOMIC DNA]</scope>
    <source>
        <strain evidence="16">ATCC 9039 / DSM 1715 / NCIMB 8712</strain>
    </source>
</reference>
<keyword evidence="6 12" id="KW-0378">Hydrolase</keyword>
<evidence type="ECO:0000256" key="6">
    <source>
        <dbReference type="ARBA" id="ARBA00022801"/>
    </source>
</evidence>
<evidence type="ECO:0000256" key="2">
    <source>
        <dbReference type="ARBA" id="ARBA00011738"/>
    </source>
</evidence>
<dbReference type="PANTHER" id="PTHR48099">
    <property type="entry name" value="C-1-TETRAHYDROFOLATE SYNTHASE, CYTOPLASMIC-RELATED"/>
    <property type="match status" value="1"/>
</dbReference>
<comment type="subunit">
    <text evidence="2 12">Homodimer.</text>
</comment>
<dbReference type="GO" id="GO:0006164">
    <property type="term" value="P:purine nucleotide biosynthetic process"/>
    <property type="evidence" value="ECO:0007669"/>
    <property type="project" value="UniProtKB-KW"/>
</dbReference>
<dbReference type="Gene3D" id="3.40.50.720">
    <property type="entry name" value="NAD(P)-binding Rossmann-like Domain"/>
    <property type="match status" value="1"/>
</dbReference>
<keyword evidence="3 12" id="KW-0554">One-carbon metabolism</keyword>
<dbReference type="InterPro" id="IPR020630">
    <property type="entry name" value="THF_DH/CycHdrlase_cat_dom"/>
</dbReference>
<keyword evidence="11 12" id="KW-0511">Multifunctional enzyme</keyword>
<dbReference type="SUPFAM" id="SSF51735">
    <property type="entry name" value="NAD(P)-binding Rossmann-fold domains"/>
    <property type="match status" value="1"/>
</dbReference>
<dbReference type="HOGENOM" id="CLU_034045_1_2_5"/>
<evidence type="ECO:0000256" key="1">
    <source>
        <dbReference type="ARBA" id="ARBA00004777"/>
    </source>
</evidence>
<keyword evidence="5 12" id="KW-0658">Purine biosynthesis</keyword>
<dbReference type="GO" id="GO:0035999">
    <property type="term" value="P:tetrahydrofolate interconversion"/>
    <property type="evidence" value="ECO:0007669"/>
    <property type="project" value="UniProtKB-UniRule"/>
</dbReference>
<dbReference type="GO" id="GO:0004477">
    <property type="term" value="F:methenyltetrahydrofolate cyclohydrolase activity"/>
    <property type="evidence" value="ECO:0007669"/>
    <property type="project" value="UniProtKB-UniRule"/>
</dbReference>
<dbReference type="STRING" id="395963.Bind_0805"/>
<keyword evidence="4 12" id="KW-0028">Amino-acid biosynthesis</keyword>
<dbReference type="EMBL" id="CP001016">
    <property type="protein sequence ID" value="ACB94455.1"/>
    <property type="molecule type" value="Genomic_DNA"/>
</dbReference>
<evidence type="ECO:0000259" key="13">
    <source>
        <dbReference type="Pfam" id="PF00763"/>
    </source>
</evidence>
<dbReference type="Proteomes" id="UP000001695">
    <property type="component" value="Chromosome"/>
</dbReference>
<dbReference type="GO" id="GO:0004488">
    <property type="term" value="F:methylenetetrahydrofolate dehydrogenase (NADP+) activity"/>
    <property type="evidence" value="ECO:0007669"/>
    <property type="project" value="UniProtKB-UniRule"/>
</dbReference>
<evidence type="ECO:0000256" key="12">
    <source>
        <dbReference type="HAMAP-Rule" id="MF_01576"/>
    </source>
</evidence>
<dbReference type="KEGG" id="bid:Bind_0805"/>
<evidence type="ECO:0000256" key="11">
    <source>
        <dbReference type="ARBA" id="ARBA00023268"/>
    </source>
</evidence>
<dbReference type="InterPro" id="IPR036291">
    <property type="entry name" value="NAD(P)-bd_dom_sf"/>
</dbReference>
<keyword evidence="9 12" id="KW-0368">Histidine biosynthesis</keyword>
<dbReference type="AlphaFoldDB" id="B2IH41"/>
<evidence type="ECO:0000256" key="7">
    <source>
        <dbReference type="ARBA" id="ARBA00022857"/>
    </source>
</evidence>
<comment type="function">
    <text evidence="12">Catalyzes the oxidation of 5,10-methylenetetrahydrofolate to 5,10-methenyltetrahydrofolate and then the hydrolysis of 5,10-methenyltetrahydrofolate to 10-formyltetrahydrofolate.</text>
</comment>
<dbReference type="InterPro" id="IPR020631">
    <property type="entry name" value="THF_DH/CycHdrlase_NAD-bd_dom"/>
</dbReference>
<evidence type="ECO:0000313" key="15">
    <source>
        <dbReference type="EMBL" id="ACB94455.1"/>
    </source>
</evidence>
<accession>B2IH41</accession>
<dbReference type="GO" id="GO:0009086">
    <property type="term" value="P:methionine biosynthetic process"/>
    <property type="evidence" value="ECO:0007669"/>
    <property type="project" value="UniProtKB-KW"/>
</dbReference>
<evidence type="ECO:0000259" key="14">
    <source>
        <dbReference type="Pfam" id="PF02882"/>
    </source>
</evidence>
<dbReference type="PROSITE" id="PS00767">
    <property type="entry name" value="THF_DHG_CYH_2"/>
    <property type="match status" value="1"/>
</dbReference>
<dbReference type="HAMAP" id="MF_01576">
    <property type="entry name" value="THF_DHG_CYH"/>
    <property type="match status" value="1"/>
</dbReference>
<dbReference type="NCBIfam" id="NF010785">
    <property type="entry name" value="PRK14188.1"/>
    <property type="match status" value="1"/>
</dbReference>
<dbReference type="InterPro" id="IPR000672">
    <property type="entry name" value="THF_DH/CycHdrlase"/>
</dbReference>
<evidence type="ECO:0000256" key="8">
    <source>
        <dbReference type="ARBA" id="ARBA00023002"/>
    </source>
</evidence>
<keyword evidence="7 12" id="KW-0521">NADP</keyword>
<evidence type="ECO:0000256" key="10">
    <source>
        <dbReference type="ARBA" id="ARBA00023167"/>
    </source>
</evidence>
<gene>
    <name evidence="12" type="primary">folD</name>
    <name evidence="15" type="ordered locus">Bind_0805</name>
</gene>
<keyword evidence="16" id="KW-1185">Reference proteome</keyword>
<dbReference type="EC" id="3.5.4.9" evidence="12"/>
<evidence type="ECO:0000256" key="9">
    <source>
        <dbReference type="ARBA" id="ARBA00023102"/>
    </source>
</evidence>
<feature type="domain" description="Tetrahydrofolate dehydrogenase/cyclohydrolase catalytic" evidence="13">
    <location>
        <begin position="26"/>
        <end position="140"/>
    </location>
</feature>
<dbReference type="Pfam" id="PF00763">
    <property type="entry name" value="THF_DHG_CYH"/>
    <property type="match status" value="1"/>
</dbReference>
<feature type="binding site" evidence="12">
    <location>
        <position position="257"/>
    </location>
    <ligand>
        <name>NADP(+)</name>
        <dbReference type="ChEBI" id="CHEBI:58349"/>
    </ligand>
</feature>
<dbReference type="eggNOG" id="COG0190">
    <property type="taxonomic scope" value="Bacteria"/>
</dbReference>
<dbReference type="CDD" id="cd01080">
    <property type="entry name" value="NAD_bind_m-THF_DH_Cyclohyd"/>
    <property type="match status" value="1"/>
</dbReference>
<keyword evidence="10 12" id="KW-0486">Methionine biosynthesis</keyword>
<comment type="catalytic activity">
    <reaction evidence="12">
        <text>(6R)-5,10-methylene-5,6,7,8-tetrahydrofolate + NADP(+) = (6R)-5,10-methenyltetrahydrofolate + NADPH</text>
        <dbReference type="Rhea" id="RHEA:22812"/>
        <dbReference type="ChEBI" id="CHEBI:15636"/>
        <dbReference type="ChEBI" id="CHEBI:57455"/>
        <dbReference type="ChEBI" id="CHEBI:57783"/>
        <dbReference type="ChEBI" id="CHEBI:58349"/>
        <dbReference type="EC" id="1.5.1.5"/>
    </reaction>
</comment>
<comment type="pathway">
    <text evidence="1 12">One-carbon metabolism; tetrahydrofolate interconversion.</text>
</comment>
<comment type="catalytic activity">
    <reaction evidence="12">
        <text>(6R)-5,10-methenyltetrahydrofolate + H2O = (6R)-10-formyltetrahydrofolate + H(+)</text>
        <dbReference type="Rhea" id="RHEA:23700"/>
        <dbReference type="ChEBI" id="CHEBI:15377"/>
        <dbReference type="ChEBI" id="CHEBI:15378"/>
        <dbReference type="ChEBI" id="CHEBI:57455"/>
        <dbReference type="ChEBI" id="CHEBI:195366"/>
        <dbReference type="EC" id="3.5.4.9"/>
    </reaction>
</comment>
<comment type="similarity">
    <text evidence="12">Belongs to the tetrahydrofolate dehydrogenase/cyclohydrolase family.</text>
</comment>